<feature type="non-terminal residue" evidence="1">
    <location>
        <position position="1"/>
    </location>
</feature>
<sequence>TVAKDSIFYASLRAPIVLENSQITKENVDLASEDIHKDKPTANGYEKAESLLDGKLAESIRSGAKIRVHSTKKT</sequence>
<evidence type="ECO:0000313" key="2">
    <source>
        <dbReference type="Proteomes" id="UP000789901"/>
    </source>
</evidence>
<dbReference type="Proteomes" id="UP000789901">
    <property type="component" value="Unassembled WGS sequence"/>
</dbReference>
<name>A0ABN7WCK5_GIGMA</name>
<protein>
    <submittedName>
        <fullName evidence="1">25117_t:CDS:1</fullName>
    </submittedName>
</protein>
<dbReference type="EMBL" id="CAJVQB010039418">
    <property type="protein sequence ID" value="CAG8827355.1"/>
    <property type="molecule type" value="Genomic_DNA"/>
</dbReference>
<comment type="caution">
    <text evidence="1">The sequence shown here is derived from an EMBL/GenBank/DDBJ whole genome shotgun (WGS) entry which is preliminary data.</text>
</comment>
<proteinExistence type="predicted"/>
<accession>A0ABN7WCK5</accession>
<keyword evidence="2" id="KW-1185">Reference proteome</keyword>
<evidence type="ECO:0000313" key="1">
    <source>
        <dbReference type="EMBL" id="CAG8827355.1"/>
    </source>
</evidence>
<organism evidence="1 2">
    <name type="scientific">Gigaspora margarita</name>
    <dbReference type="NCBI Taxonomy" id="4874"/>
    <lineage>
        <taxon>Eukaryota</taxon>
        <taxon>Fungi</taxon>
        <taxon>Fungi incertae sedis</taxon>
        <taxon>Mucoromycota</taxon>
        <taxon>Glomeromycotina</taxon>
        <taxon>Glomeromycetes</taxon>
        <taxon>Diversisporales</taxon>
        <taxon>Gigasporaceae</taxon>
        <taxon>Gigaspora</taxon>
    </lineage>
</organism>
<reference evidence="1 2" key="1">
    <citation type="submission" date="2021-06" db="EMBL/GenBank/DDBJ databases">
        <authorList>
            <person name="Kallberg Y."/>
            <person name="Tangrot J."/>
            <person name="Rosling A."/>
        </authorList>
    </citation>
    <scope>NUCLEOTIDE SEQUENCE [LARGE SCALE GENOMIC DNA]</scope>
    <source>
        <strain evidence="1 2">120-4 pot B 10/14</strain>
    </source>
</reference>
<gene>
    <name evidence="1" type="ORF">GMARGA_LOCUS29379</name>
</gene>